<dbReference type="AlphaFoldDB" id="A0A158JIA0"/>
<name>A0A158JIA0_9BURK</name>
<reference evidence="2 3" key="1">
    <citation type="submission" date="2016-01" db="EMBL/GenBank/DDBJ databases">
        <authorList>
            <person name="Oliw E.H."/>
        </authorList>
    </citation>
    <scope>NUCLEOTIDE SEQUENCE [LARGE SCALE GENOMIC DNA]</scope>
    <source>
        <strain evidence="2">LMG 27134</strain>
    </source>
</reference>
<evidence type="ECO:0000256" key="1">
    <source>
        <dbReference type="SAM" id="MobiDB-lite"/>
    </source>
</evidence>
<dbReference type="Proteomes" id="UP000054683">
    <property type="component" value="Unassembled WGS sequence"/>
</dbReference>
<accession>A0A158JIA0</accession>
<proteinExistence type="predicted"/>
<organism evidence="2 3">
    <name type="scientific">Caballeronia udeis</name>
    <dbReference type="NCBI Taxonomy" id="1232866"/>
    <lineage>
        <taxon>Bacteria</taxon>
        <taxon>Pseudomonadati</taxon>
        <taxon>Pseudomonadota</taxon>
        <taxon>Betaproteobacteria</taxon>
        <taxon>Burkholderiales</taxon>
        <taxon>Burkholderiaceae</taxon>
        <taxon>Caballeronia</taxon>
    </lineage>
</organism>
<gene>
    <name evidence="2" type="ORF">AWB69_07935</name>
</gene>
<protein>
    <submittedName>
        <fullName evidence="2">Uncharacterized protein</fullName>
    </submittedName>
</protein>
<evidence type="ECO:0000313" key="3">
    <source>
        <dbReference type="Proteomes" id="UP000054683"/>
    </source>
</evidence>
<dbReference type="EMBL" id="FCOK02000089">
    <property type="protein sequence ID" value="SAL68080.1"/>
    <property type="molecule type" value="Genomic_DNA"/>
</dbReference>
<feature type="region of interest" description="Disordered" evidence="1">
    <location>
        <begin position="165"/>
        <end position="190"/>
    </location>
</feature>
<evidence type="ECO:0000313" key="2">
    <source>
        <dbReference type="EMBL" id="SAL68080.1"/>
    </source>
</evidence>
<sequence>MPCVRHAAINANDRAIDESRRLRPQQYRRAIRKSPPSGNCIATLQRHSGLLKTPPARLNESSVFVRWLRLTAAPATRFIACQASASPLPAPPHNAPPSTARFISSDKTTSQKTRGLHPSANRPVPEYVLKTIITCVMILIRIYKTSSKWRAFVATRTAASAAPFANHSLPPRASRKQLTGMARQRRLSTI</sequence>